<accession>A0ABN2AVI9</accession>
<comment type="caution">
    <text evidence="1">The sequence shown here is derived from an EMBL/GenBank/DDBJ whole genome shotgun (WGS) entry which is preliminary data.</text>
</comment>
<name>A0ABN2AVI9_9MICO</name>
<gene>
    <name evidence="1" type="ORF">GCM10009690_31800</name>
</gene>
<dbReference type="EMBL" id="BAAALX010000020">
    <property type="protein sequence ID" value="GAA1526148.1"/>
    <property type="molecule type" value="Genomic_DNA"/>
</dbReference>
<evidence type="ECO:0000313" key="2">
    <source>
        <dbReference type="Proteomes" id="UP001500177"/>
    </source>
</evidence>
<organism evidence="1 2">
    <name type="scientific">Brevibacterium permense</name>
    <dbReference type="NCBI Taxonomy" id="234834"/>
    <lineage>
        <taxon>Bacteria</taxon>
        <taxon>Bacillati</taxon>
        <taxon>Actinomycetota</taxon>
        <taxon>Actinomycetes</taxon>
        <taxon>Micrococcales</taxon>
        <taxon>Brevibacteriaceae</taxon>
        <taxon>Brevibacterium</taxon>
    </lineage>
</organism>
<proteinExistence type="predicted"/>
<reference evidence="1 2" key="1">
    <citation type="journal article" date="2019" name="Int. J. Syst. Evol. Microbiol.">
        <title>The Global Catalogue of Microorganisms (GCM) 10K type strain sequencing project: providing services to taxonomists for standard genome sequencing and annotation.</title>
        <authorList>
            <consortium name="The Broad Institute Genomics Platform"/>
            <consortium name="The Broad Institute Genome Sequencing Center for Infectious Disease"/>
            <person name="Wu L."/>
            <person name="Ma J."/>
        </authorList>
    </citation>
    <scope>NUCLEOTIDE SEQUENCE [LARGE SCALE GENOMIC DNA]</scope>
    <source>
        <strain evidence="1 2">JCM 13318</strain>
    </source>
</reference>
<dbReference type="Proteomes" id="UP001500177">
    <property type="component" value="Unassembled WGS sequence"/>
</dbReference>
<protein>
    <submittedName>
        <fullName evidence="1">Uncharacterized protein</fullName>
    </submittedName>
</protein>
<sequence>MQCGLDGNLPGSATAWFSITGAPMGPLSKVVIASALDETVEVRLGSGESAKSIPSSEFFDLLDSGLAGTTVAVSGNGIAAPVAETSLLPESTHSEDLPVVFRLRWVGYLGYELKTEACSPNLHESDRPDTVRFELGPLRQLDLAHSATES</sequence>
<evidence type="ECO:0000313" key="1">
    <source>
        <dbReference type="EMBL" id="GAA1526148.1"/>
    </source>
</evidence>
<keyword evidence="2" id="KW-1185">Reference proteome</keyword>